<dbReference type="InterPro" id="IPR025411">
    <property type="entry name" value="DUF4136"/>
</dbReference>
<dbReference type="Proteomes" id="UP000323136">
    <property type="component" value="Unassembled WGS sequence"/>
</dbReference>
<protein>
    <submittedName>
        <fullName evidence="2">Uncharacterized protein DUF4136</fullName>
    </submittedName>
</protein>
<keyword evidence="3" id="KW-1185">Reference proteome</keyword>
<comment type="caution">
    <text evidence="2">The sequence shown here is derived from an EMBL/GenBank/DDBJ whole genome shotgun (WGS) entry which is preliminary data.</text>
</comment>
<dbReference type="AlphaFoldDB" id="A0A5S5DSZ8"/>
<feature type="domain" description="DUF4136" evidence="1">
    <location>
        <begin position="20"/>
        <end position="170"/>
    </location>
</feature>
<dbReference type="Gene3D" id="3.30.160.670">
    <property type="match status" value="1"/>
</dbReference>
<proteinExistence type="predicted"/>
<dbReference type="EMBL" id="VNIA01000003">
    <property type="protein sequence ID" value="TYP97992.1"/>
    <property type="molecule type" value="Genomic_DNA"/>
</dbReference>
<sequence length="172" mass="19470">MKKLKYLLLLTIVACSSPKVVYDYDSKMNFNQYKTFDFFEDAGKGLNELDLKRITAEISQNLNKKGLRHSNTPDFYINILSKTREVQSRNTVGIGVGGGRRNVGFGISGGIPISSKKLNQQLTIDFVESKENQLIWQAILESEINEQTSPQERDVHYKKIIGKILAGYPPKK</sequence>
<evidence type="ECO:0000259" key="1">
    <source>
        <dbReference type="Pfam" id="PF13590"/>
    </source>
</evidence>
<evidence type="ECO:0000313" key="2">
    <source>
        <dbReference type="EMBL" id="TYP97992.1"/>
    </source>
</evidence>
<organism evidence="2 3">
    <name type="scientific">Tenacibaculum adriaticum</name>
    <dbReference type="NCBI Taxonomy" id="413713"/>
    <lineage>
        <taxon>Bacteria</taxon>
        <taxon>Pseudomonadati</taxon>
        <taxon>Bacteroidota</taxon>
        <taxon>Flavobacteriia</taxon>
        <taxon>Flavobacteriales</taxon>
        <taxon>Flavobacteriaceae</taxon>
        <taxon>Tenacibaculum</taxon>
    </lineage>
</organism>
<accession>A0A5S5DSZ8</accession>
<dbReference type="OrthoDB" id="1430233at2"/>
<evidence type="ECO:0000313" key="3">
    <source>
        <dbReference type="Proteomes" id="UP000323136"/>
    </source>
</evidence>
<dbReference type="RefSeq" id="WP_148870332.1">
    <property type="nucleotide sequence ID" value="NZ_VNIA01000003.1"/>
</dbReference>
<reference evidence="2 3" key="1">
    <citation type="submission" date="2019-07" db="EMBL/GenBank/DDBJ databases">
        <title>Genomic Encyclopedia of Type Strains, Phase IV (KMG-IV): sequencing the most valuable type-strain genomes for metagenomic binning, comparative biology and taxonomic classification.</title>
        <authorList>
            <person name="Goeker M."/>
        </authorList>
    </citation>
    <scope>NUCLEOTIDE SEQUENCE [LARGE SCALE GENOMIC DNA]</scope>
    <source>
        <strain evidence="2 3">DSM 18961</strain>
    </source>
</reference>
<gene>
    <name evidence="2" type="ORF">C7447_103160</name>
</gene>
<name>A0A5S5DSZ8_9FLAO</name>
<dbReference type="Pfam" id="PF13590">
    <property type="entry name" value="DUF4136"/>
    <property type="match status" value="1"/>
</dbReference>